<evidence type="ECO:0000313" key="13">
    <source>
        <dbReference type="Proteomes" id="UP000664966"/>
    </source>
</evidence>
<dbReference type="EMBL" id="JAAGTY010000015">
    <property type="protein sequence ID" value="NDW42164.1"/>
    <property type="molecule type" value="Genomic_DNA"/>
</dbReference>
<dbReference type="GO" id="GO:0016740">
    <property type="term" value="F:transferase activity"/>
    <property type="evidence" value="ECO:0007669"/>
    <property type="project" value="UniProtKB-KW"/>
</dbReference>
<evidence type="ECO:0000313" key="10">
    <source>
        <dbReference type="Proteomes" id="UP000223291"/>
    </source>
</evidence>
<reference evidence="1" key="1">
    <citation type="submission" date="2015-09" db="EMBL/GenBank/DDBJ databases">
        <title>Conjugative plasmids carrying the sulphonamide resistance gene sul2.</title>
        <authorList>
            <person name="Hamidian M."/>
            <person name="Holt K.E."/>
            <person name="Pickard D."/>
            <person name="Hall R.M."/>
        </authorList>
    </citation>
    <scope>NUCLEOTIDE SEQUENCE</scope>
    <source>
        <strain evidence="1">D4</strain>
        <plasmid evidence="1">pD4</plasmid>
    </source>
</reference>
<dbReference type="RefSeq" id="WP_001144533.1">
    <property type="nucleotide sequence ID" value="NZ_AP014650.1"/>
</dbReference>
<dbReference type="EMBL" id="CP072271">
    <property type="protein sequence ID" value="QTK45529.1"/>
    <property type="molecule type" value="Genomic_DNA"/>
</dbReference>
<evidence type="ECO:0000313" key="11">
    <source>
        <dbReference type="Proteomes" id="UP000268239"/>
    </source>
</evidence>
<dbReference type="Proteomes" id="UP000470018">
    <property type="component" value="Unassembled WGS sequence"/>
</dbReference>
<evidence type="ECO:0000313" key="3">
    <source>
        <dbReference type="EMBL" id="NDW42164.1"/>
    </source>
</evidence>
<geneLocation type="plasmid" evidence="1">
    <name>pD4</name>
</geneLocation>
<reference evidence="4 9" key="3">
    <citation type="submission" date="2017-05" db="EMBL/GenBank/DDBJ databases">
        <title>Draft genome sequence of MDR A. baumannii AB360.</title>
        <authorList>
            <person name="Wareham D.W."/>
            <person name="Bean D.C."/>
        </authorList>
    </citation>
    <scope>NUCLEOTIDE SEQUENCE [LARGE SCALE GENOMIC DNA]</scope>
    <source>
        <strain evidence="4 9">AB360</strain>
    </source>
</reference>
<reference evidence="6" key="7">
    <citation type="submission" date="2021-03" db="EMBL/GenBank/DDBJ databases">
        <title>Complete genome sequencing of Acinetobacter baumannii.</title>
        <authorList>
            <person name="Yadav B."/>
            <person name="Makwana N."/>
            <person name="Kharat A.S."/>
            <person name="Veeraraghavan B."/>
            <person name="Vijayakumar S."/>
            <person name="Priya M."/>
        </authorList>
    </citation>
    <scope>NUCLEOTIDE SEQUENCE</scope>
    <source>
        <strain evidence="6">KSK6</strain>
        <plasmid evidence="6">p1KSK6</plasmid>
    </source>
</reference>
<evidence type="ECO:0000313" key="2">
    <source>
        <dbReference type="EMBL" id="KZA11712.1"/>
    </source>
</evidence>
<evidence type="ECO:0000313" key="9">
    <source>
        <dbReference type="Proteomes" id="UP000197394"/>
    </source>
</evidence>
<dbReference type="Proteomes" id="UP000197394">
    <property type="component" value="Unassembled WGS sequence"/>
</dbReference>
<dbReference type="Gene3D" id="3.10.450.620">
    <property type="entry name" value="JHP933, nucleotidyltransferase-like core domain"/>
    <property type="match status" value="1"/>
</dbReference>
<dbReference type="Proteomes" id="UP000076296">
    <property type="component" value="Unassembled WGS sequence"/>
</dbReference>
<dbReference type="AlphaFoldDB" id="A0A090C2M2"/>
<proteinExistence type="predicted"/>
<keyword evidence="4" id="KW-0808">Transferase</keyword>
<dbReference type="InterPro" id="IPR014942">
    <property type="entry name" value="AbiEii"/>
</dbReference>
<dbReference type="EMBL" id="NXDV01000022">
    <property type="protein sequence ID" value="PHQ01215.1"/>
    <property type="molecule type" value="Genomic_DNA"/>
</dbReference>
<reference evidence="2 8" key="2">
    <citation type="submission" date="2016-01" db="EMBL/GenBank/DDBJ databases">
        <title>Draft sequences of Acinetobacter baumannii isolates from wounded military personnel.</title>
        <authorList>
            <person name="Arivett B.A."/>
            <person name="Fiester S.E."/>
            <person name="Ream D.C."/>
            <person name="Actis L.A."/>
        </authorList>
    </citation>
    <scope>NUCLEOTIDE SEQUENCE [LARGE SCALE GENOMIC DNA]</scope>
    <source>
        <strain evidence="2 8">AB2828</strain>
    </source>
</reference>
<evidence type="ECO:0000313" key="1">
    <source>
        <dbReference type="EMBL" id="ALG88254.1"/>
    </source>
</evidence>
<evidence type="ECO:0000313" key="8">
    <source>
        <dbReference type="Proteomes" id="UP000076296"/>
    </source>
</evidence>
<name>A0A090C2M2_ACIBA</name>
<evidence type="ECO:0000313" key="7">
    <source>
        <dbReference type="EMBL" id="RTQ76294.1"/>
    </source>
</evidence>
<accession>A0A090C2M2</accession>
<protein>
    <submittedName>
        <fullName evidence="4">Nucleotidyl transferase AbiEii/AbiGii toxin family protein</fullName>
    </submittedName>
</protein>
<evidence type="ECO:0000313" key="6">
    <source>
        <dbReference type="EMBL" id="QTK45529.1"/>
    </source>
</evidence>
<keyword evidence="1" id="KW-0614">Plasmid</keyword>
<dbReference type="EMBL" id="KT779035">
    <property type="protein sequence ID" value="ALG88254.1"/>
    <property type="molecule type" value="Genomic_DNA"/>
</dbReference>
<dbReference type="PATRIC" id="fig|470.1369.peg.3728"/>
<geneLocation type="plasmid" evidence="6 13">
    <name>p1KSK6</name>
</geneLocation>
<reference evidence="7 11" key="5">
    <citation type="submission" date="2018-12" db="EMBL/GenBank/DDBJ databases">
        <title>Draft Genome Sequences Human Pathogenic Acinetobacter baumannii Strains.</title>
        <authorList>
            <person name="Madhi M."/>
            <person name="Ronco T."/>
            <person name="Olsen R.H."/>
            <person name="Hassani A."/>
        </authorList>
    </citation>
    <scope>NUCLEOTIDE SEQUENCE [LARGE SCALE GENOMIC DNA]</scope>
    <source>
        <strain evidence="7 11">AB3</strain>
    </source>
</reference>
<reference evidence="5 10" key="4">
    <citation type="submission" date="2017-09" db="EMBL/GenBank/DDBJ databases">
        <title>Draft genome of Acinetobacter baumannii strain I43, a mercury resistant bacteria.</title>
        <authorList>
            <person name="Siqueira K.A."/>
            <person name="Mello I.S."/>
            <person name="Mendes T.A."/>
            <person name="Soares M.A."/>
        </authorList>
    </citation>
    <scope>NUCLEOTIDE SEQUENCE [LARGE SCALE GENOMIC DNA]</scope>
    <source>
        <strain evidence="5 10">I43</strain>
    </source>
</reference>
<evidence type="ECO:0000313" key="5">
    <source>
        <dbReference type="EMBL" id="PHQ01215.1"/>
    </source>
</evidence>
<gene>
    <name evidence="4" type="ORF">CBE85_13770</name>
    <name evidence="5" type="ORF">CPI82_18420</name>
    <name evidence="7" type="ORF">EJ062_12475</name>
    <name evidence="3" type="ORF">G3N53_13890</name>
    <name evidence="6" type="ORF">J6E47_20330</name>
    <name evidence="2" type="ORF">LV35_03621</name>
</gene>
<sequence length="348" mass="40083">MPVKYTHLTQKEQYGILHFSARHFGKNSIVLEKDIWVCWVLKQIFEMPNRLSMAFKGGTSLSKIYKVIDRFSEDIDITLDYRQFEVCKELNLGPNQTVPDSLSRSAIRRLSEALKANVQEYTMDVVIPYLKSQIQLLPNGEDFEVIAEGSEQIRFIYPSAIKEGGRRGYIKDYVLIEFGGRNIIDPSETHFIEPDVAESTDHIEYPSSQVVVLSPERTFWEKATLIHVECHRGVRENAERLSRHWFDLTSLYSDDIGTQAIQNIELLKDVISLKSTFYNASYAHYGECLTGSFRLIPDPEGLTHLESDFSKMNEAGMLNHSSMSFEDVVERIRTIEAHMNQMITEFHV</sequence>
<dbReference type="EMBL" id="LRDT01000048">
    <property type="protein sequence ID" value="KZA11712.1"/>
    <property type="molecule type" value="Genomic_DNA"/>
</dbReference>
<evidence type="ECO:0000313" key="12">
    <source>
        <dbReference type="Proteomes" id="UP000470018"/>
    </source>
</evidence>
<evidence type="ECO:0000313" key="4">
    <source>
        <dbReference type="EMBL" id="OWK66065.1"/>
    </source>
</evidence>
<reference evidence="3 12" key="6">
    <citation type="submission" date="2020-02" db="EMBL/GenBank/DDBJ databases">
        <title>Whole genome shot-gun sequencing of clinical Carbapenem resistant A. baumannii.</title>
        <authorList>
            <person name="Veeraraghavan B."/>
            <person name="Mathur P."/>
            <person name="Vijayakumar S."/>
            <person name="Vasudevan K."/>
            <person name="Lincy M."/>
            <person name="Kirubananthan A."/>
        </authorList>
    </citation>
    <scope>NUCLEOTIDE SEQUENCE [LARGE SCALE GENOMIC DNA]</scope>
    <source>
        <strain evidence="3 12">SP816</strain>
    </source>
</reference>
<dbReference type="Proteomes" id="UP000223291">
    <property type="component" value="Unassembled WGS sequence"/>
</dbReference>
<dbReference type="Proteomes" id="UP000268239">
    <property type="component" value="Unassembled WGS sequence"/>
</dbReference>
<dbReference type="EMBL" id="NGKM01000014">
    <property type="protein sequence ID" value="OWK66065.1"/>
    <property type="molecule type" value="Genomic_DNA"/>
</dbReference>
<organism evidence="4 9">
    <name type="scientific">Acinetobacter baumannii</name>
    <dbReference type="NCBI Taxonomy" id="470"/>
    <lineage>
        <taxon>Bacteria</taxon>
        <taxon>Pseudomonadati</taxon>
        <taxon>Pseudomonadota</taxon>
        <taxon>Gammaproteobacteria</taxon>
        <taxon>Moraxellales</taxon>
        <taxon>Moraxellaceae</taxon>
        <taxon>Acinetobacter</taxon>
        <taxon>Acinetobacter calcoaceticus/baumannii complex</taxon>
    </lineage>
</organism>
<dbReference type="Proteomes" id="UP000664966">
    <property type="component" value="Plasmid p1KSK6"/>
</dbReference>
<dbReference type="Pfam" id="PF08843">
    <property type="entry name" value="AbiEii"/>
    <property type="match status" value="1"/>
</dbReference>
<dbReference type="EMBL" id="RXLU01000071">
    <property type="protein sequence ID" value="RTQ76294.1"/>
    <property type="molecule type" value="Genomic_DNA"/>
</dbReference>